<dbReference type="PROSITE" id="PS51456">
    <property type="entry name" value="MYOSIN_MOTOR"/>
    <property type="match status" value="1"/>
</dbReference>
<evidence type="ECO:0000256" key="10">
    <source>
        <dbReference type="PROSITE-ProRule" id="PRU00782"/>
    </source>
</evidence>
<feature type="coiled-coil region" evidence="11">
    <location>
        <begin position="867"/>
        <end position="952"/>
    </location>
</feature>
<dbReference type="SUPFAM" id="SSF52540">
    <property type="entry name" value="P-loop containing nucleoside triphosphate hydrolases"/>
    <property type="match status" value="3"/>
</dbReference>
<evidence type="ECO:0000259" key="14">
    <source>
        <dbReference type="PROSITE" id="PS51456"/>
    </source>
</evidence>
<evidence type="ECO:0000256" key="11">
    <source>
        <dbReference type="SAM" id="Coils"/>
    </source>
</evidence>
<dbReference type="PRINTS" id="PR00193">
    <property type="entry name" value="MYOSINHEAVY"/>
</dbReference>
<dbReference type="PROSITE" id="PS50096">
    <property type="entry name" value="IQ"/>
    <property type="match status" value="5"/>
</dbReference>
<keyword evidence="16" id="KW-1185">Reference proteome</keyword>
<keyword evidence="9 10" id="KW-0009">Actin-binding</keyword>
<dbReference type="Pfam" id="PF01843">
    <property type="entry name" value="DIL"/>
    <property type="match status" value="1"/>
</dbReference>
<dbReference type="GO" id="GO:0005737">
    <property type="term" value="C:cytoplasm"/>
    <property type="evidence" value="ECO:0007669"/>
    <property type="project" value="TreeGrafter"/>
</dbReference>
<evidence type="ECO:0008006" key="17">
    <source>
        <dbReference type="Google" id="ProtNLM"/>
    </source>
</evidence>
<dbReference type="PANTHER" id="PTHR13140">
    <property type="entry name" value="MYOSIN"/>
    <property type="match status" value="1"/>
</dbReference>
<evidence type="ECO:0000313" key="15">
    <source>
        <dbReference type="Ensembl" id="ENSAZOP00000006418.1"/>
    </source>
</evidence>
<dbReference type="GO" id="GO:0005524">
    <property type="term" value="F:ATP binding"/>
    <property type="evidence" value="ECO:0007669"/>
    <property type="project" value="UniProtKB-KW"/>
</dbReference>
<evidence type="ECO:0000259" key="13">
    <source>
        <dbReference type="PROSITE" id="PS51126"/>
    </source>
</evidence>
<keyword evidence="3" id="KW-0547">Nucleotide-binding</keyword>
<evidence type="ECO:0000256" key="3">
    <source>
        <dbReference type="ARBA" id="ARBA00022741"/>
    </source>
</evidence>
<evidence type="ECO:0000256" key="4">
    <source>
        <dbReference type="ARBA" id="ARBA00022840"/>
    </source>
</evidence>
<accession>A0A8B9UEK9</accession>
<dbReference type="CDD" id="cd15470">
    <property type="entry name" value="Myo5_CBD"/>
    <property type="match status" value="1"/>
</dbReference>
<evidence type="ECO:0000256" key="9">
    <source>
        <dbReference type="ARBA" id="ARBA00023203"/>
    </source>
</evidence>
<dbReference type="Gene3D" id="1.20.5.190">
    <property type="match status" value="3"/>
</dbReference>
<dbReference type="GO" id="GO:0016459">
    <property type="term" value="C:myosin complex"/>
    <property type="evidence" value="ECO:0007669"/>
    <property type="project" value="UniProtKB-KW"/>
</dbReference>
<reference evidence="15" key="2">
    <citation type="submission" date="2025-09" db="UniProtKB">
        <authorList>
            <consortium name="Ensembl"/>
        </authorList>
    </citation>
    <scope>IDENTIFICATION</scope>
</reference>
<dbReference type="Gene3D" id="3.40.850.10">
    <property type="entry name" value="Kinesin motor domain"/>
    <property type="match status" value="2"/>
</dbReference>
<keyword evidence="8" id="KW-0505">Motor protein</keyword>
<comment type="caution">
    <text evidence="10">Lacks conserved residue(s) required for the propagation of feature annotation.</text>
</comment>
<keyword evidence="4" id="KW-0067">ATP-binding</keyword>
<evidence type="ECO:0000256" key="8">
    <source>
        <dbReference type="ARBA" id="ARBA00023175"/>
    </source>
</evidence>
<dbReference type="InterPro" id="IPR000048">
    <property type="entry name" value="IQ_motif_EF-hand-BS"/>
</dbReference>
<feature type="region of interest" description="Disordered" evidence="12">
    <location>
        <begin position="353"/>
        <end position="382"/>
    </location>
</feature>
<dbReference type="GO" id="GO:0000146">
    <property type="term" value="F:microfilament motor activity"/>
    <property type="evidence" value="ECO:0007669"/>
    <property type="project" value="TreeGrafter"/>
</dbReference>
<keyword evidence="7 10" id="KW-0518">Myosin</keyword>
<dbReference type="SMART" id="SM00015">
    <property type="entry name" value="IQ"/>
    <property type="match status" value="6"/>
</dbReference>
<dbReference type="Gene3D" id="1.20.120.720">
    <property type="entry name" value="Myosin VI head, motor domain, U50 subdomain"/>
    <property type="match status" value="1"/>
</dbReference>
<dbReference type="Pfam" id="PF00612">
    <property type="entry name" value="IQ"/>
    <property type="match status" value="4"/>
</dbReference>
<comment type="similarity">
    <text evidence="1 10">Belongs to the TRAFAC class myosin-kinesin ATPase superfamily. Myosin family.</text>
</comment>
<sequence>SQARVTGATIKTYLLEKSRVTFQAGAERNYHIFYQLCASAALPELQGLGLRGAETFHYTRQGRCAAGMDDAADLDNTRHAFNLLGTVLVGHGWGTPWGRSPPSHCPHPALRWFCKLLGIEEVQVTRWLCHRKLMTAGETYLKPLSRQQALDSRDALAKHMYGQVFRWMASRVNRALRSPEGHHTSIGILDIYGFEMFEFNSFEQFCINYANEKLQQLFNLHVFKLEQEEYVTEEIPWVFVDFCDNQPCIELIEGRLGILDLLNEECKMPQGSDGSWAQKLYQTHLGSSHFQKPKRPMDAFIVCHFAGKVEYQCSGFVEKNRDTIPEELVGLLRASKSALLAELFLEDGDVSLQSRRSSGPRLPGRPSRRSLPGSQRSKKSISSQFRASLNRLMETLGSTTPHYVRCIKPNDEKLPFVFDSKRAVEQLRACGVLETIRISAAGYPSRWTYQEFFDRYRALVSREELGGADVKQSCSLALGRLLQDPSKYQCGKSKVFFRAGQVAYLEELRYRRLRAACTLLQRHLRGWLARRRFGRVRAAVLCLQRHARGRCNELAAMLRRSKAAVVLQKTVRMVLARRSYLRTRRAAVTIQAFARGMFARRLYRQHQKAVVIQAAVRGWLARRRYTRLRGAVLYLQCCYRRARARRELRRLRAEARSVEHYKQLHKGMEIKVMQLQCRLDEQAQEKQRLAEQLSVLNAAHAEEVQRLRAEMQGLREDAARDAQVQQLQERLAELERHSTESRAVSHPLPVCPLSPAEQHQRAVRESRGLQQELEEERARYQSLVKEYARLEQGYENLRDEVAFHRVRGWGARPPLGTPGLWEVGGCPRPRCVSVTVIMPARVPGQARQVTPAWLGDSGSPGARRLLASQLQEEKQQHEEEVEGLHLDIRSLKQLSQQQAALIQDLQRHQGQEGLQHHVVRLKEENWELSQKLEKQERTTMKLQKQLRAYAKQIQDFTGECLHGERGGQAAVGLVHHPASRCGDQGTSKPRGALLGLSRRDLSPGALPELPAFLLFLCLRHADHCRDEPRARSLLDAAINAIKRVMKKHSDDFEVVALWLANTCQLLNCLRQYGRDEGNTARQSTHRLQHLDLQSAGRSLGALAVQLYQQLVRTAEKRLKPMIVSAMLESETIQGLASSCPPGLHRPSAPGAHTLPELLQQLGSFLQLLARQGLAPAVGHQVLRQLLFLVSGTTLNYLLLRKDACSWTRGIQLRYNISQLEQWLRAQGLQHSGAREMLEPLVQAAQLLQVKKATEEDAGAICSLCTVLSPQQVVKILRAYTPAAGLEERVSPDFISSEQQQAGPSQLLVDTSHLFPVNLPFVASPVHLDEIRVPDIMDLAFLLLRH</sequence>
<dbReference type="GO" id="GO:0016020">
    <property type="term" value="C:membrane"/>
    <property type="evidence" value="ECO:0007669"/>
    <property type="project" value="TreeGrafter"/>
</dbReference>
<feature type="region of interest" description="Actin-binding" evidence="10">
    <location>
        <begin position="389"/>
        <end position="411"/>
    </location>
</feature>
<evidence type="ECO:0000256" key="7">
    <source>
        <dbReference type="ARBA" id="ARBA00023123"/>
    </source>
</evidence>
<dbReference type="PANTHER" id="PTHR13140:SF356">
    <property type="entry name" value="UNCONVENTIONAL MYOSIN-VB"/>
    <property type="match status" value="1"/>
</dbReference>
<feature type="domain" description="Myosin motor" evidence="14">
    <location>
        <begin position="1"/>
        <end position="510"/>
    </location>
</feature>
<feature type="region of interest" description="Disordered" evidence="12">
    <location>
        <begin position="737"/>
        <end position="757"/>
    </location>
</feature>
<dbReference type="InterPro" id="IPR036961">
    <property type="entry name" value="Kinesin_motor_dom_sf"/>
</dbReference>
<evidence type="ECO:0000256" key="6">
    <source>
        <dbReference type="ARBA" id="ARBA00023054"/>
    </source>
</evidence>
<dbReference type="InterPro" id="IPR002710">
    <property type="entry name" value="Dilute_dom"/>
</dbReference>
<dbReference type="FunFam" id="1.10.10.820:FF:000001">
    <property type="entry name" value="Myosin heavy chain"/>
    <property type="match status" value="1"/>
</dbReference>
<dbReference type="Proteomes" id="UP000694549">
    <property type="component" value="Unplaced"/>
</dbReference>
<keyword evidence="5" id="KW-0112">Calmodulin-binding</keyword>
<dbReference type="SMART" id="SM00242">
    <property type="entry name" value="MYSc"/>
    <property type="match status" value="1"/>
</dbReference>
<keyword evidence="6 11" id="KW-0175">Coiled coil</keyword>
<dbReference type="PROSITE" id="PS51126">
    <property type="entry name" value="DILUTE"/>
    <property type="match status" value="1"/>
</dbReference>
<proteinExistence type="inferred from homology"/>
<evidence type="ECO:0000256" key="5">
    <source>
        <dbReference type="ARBA" id="ARBA00022860"/>
    </source>
</evidence>
<dbReference type="GO" id="GO:0007015">
    <property type="term" value="P:actin filament organization"/>
    <property type="evidence" value="ECO:0007669"/>
    <property type="project" value="TreeGrafter"/>
</dbReference>
<protein>
    <recommendedName>
        <fullName evidence="17">MYO5B protein</fullName>
    </recommendedName>
</protein>
<dbReference type="InterPro" id="IPR027417">
    <property type="entry name" value="P-loop_NTPase"/>
</dbReference>
<dbReference type="FunFam" id="1.20.5.190:FF:000001">
    <property type="entry name" value="unconventional myosin-Va"/>
    <property type="match status" value="2"/>
</dbReference>
<dbReference type="GO" id="GO:0005516">
    <property type="term" value="F:calmodulin binding"/>
    <property type="evidence" value="ECO:0007669"/>
    <property type="project" value="UniProtKB-KW"/>
</dbReference>
<dbReference type="Pfam" id="PF00063">
    <property type="entry name" value="Myosin_head"/>
    <property type="match status" value="2"/>
</dbReference>
<dbReference type="Gene3D" id="6.20.240.20">
    <property type="match status" value="1"/>
</dbReference>
<dbReference type="SMART" id="SM01132">
    <property type="entry name" value="DIL"/>
    <property type="match status" value="1"/>
</dbReference>
<dbReference type="InterPro" id="IPR001609">
    <property type="entry name" value="Myosin_head_motor_dom-like"/>
</dbReference>
<name>A0A8B9UEK9_9AVES</name>
<reference evidence="15" key="1">
    <citation type="submission" date="2025-08" db="UniProtKB">
        <authorList>
            <consortium name="Ensembl"/>
        </authorList>
    </citation>
    <scope>IDENTIFICATION</scope>
</reference>
<evidence type="ECO:0000313" key="16">
    <source>
        <dbReference type="Proteomes" id="UP000694549"/>
    </source>
</evidence>
<organism evidence="15 16">
    <name type="scientific">Anas zonorhyncha</name>
    <name type="common">Eastern spot-billed duck</name>
    <dbReference type="NCBI Taxonomy" id="75864"/>
    <lineage>
        <taxon>Eukaryota</taxon>
        <taxon>Metazoa</taxon>
        <taxon>Chordata</taxon>
        <taxon>Craniata</taxon>
        <taxon>Vertebrata</taxon>
        <taxon>Euteleostomi</taxon>
        <taxon>Archelosauria</taxon>
        <taxon>Archosauria</taxon>
        <taxon>Dinosauria</taxon>
        <taxon>Saurischia</taxon>
        <taxon>Theropoda</taxon>
        <taxon>Coelurosauria</taxon>
        <taxon>Aves</taxon>
        <taxon>Neognathae</taxon>
        <taxon>Galloanserae</taxon>
        <taxon>Anseriformes</taxon>
        <taxon>Anatidae</taxon>
        <taxon>Anatinae</taxon>
        <taxon>Anas</taxon>
    </lineage>
</organism>
<evidence type="ECO:0000256" key="12">
    <source>
        <dbReference type="SAM" id="MobiDB-lite"/>
    </source>
</evidence>
<evidence type="ECO:0000256" key="2">
    <source>
        <dbReference type="ARBA" id="ARBA00022737"/>
    </source>
</evidence>
<evidence type="ECO:0000256" key="1">
    <source>
        <dbReference type="ARBA" id="ARBA00008314"/>
    </source>
</evidence>
<dbReference type="Ensembl" id="ENSAZOT00000006851.1">
    <property type="protein sequence ID" value="ENSAZOP00000006418.1"/>
    <property type="gene ID" value="ENSAZOG00000004081.1"/>
</dbReference>
<keyword evidence="2" id="KW-0677">Repeat</keyword>
<feature type="compositionally biased region" description="Low complexity" evidence="12">
    <location>
        <begin position="353"/>
        <end position="375"/>
    </location>
</feature>
<dbReference type="GO" id="GO:0051015">
    <property type="term" value="F:actin filament binding"/>
    <property type="evidence" value="ECO:0007669"/>
    <property type="project" value="TreeGrafter"/>
</dbReference>
<dbReference type="Gene3D" id="1.20.58.530">
    <property type="match status" value="1"/>
</dbReference>
<feature type="domain" description="Dilute" evidence="13">
    <location>
        <begin position="1035"/>
        <end position="1303"/>
    </location>
</feature>